<evidence type="ECO:0000313" key="6">
    <source>
        <dbReference type="Proteomes" id="UP000005237"/>
    </source>
</evidence>
<dbReference type="EnsemblMetazoa" id="CJA00831.1">
    <property type="protein sequence ID" value="CJA00831.1"/>
    <property type="gene ID" value="WBGene00120035"/>
</dbReference>
<dbReference type="GO" id="GO:0005829">
    <property type="term" value="C:cytosol"/>
    <property type="evidence" value="ECO:0007669"/>
    <property type="project" value="TreeGrafter"/>
</dbReference>
<dbReference type="GO" id="GO:0008270">
    <property type="term" value="F:zinc ion binding"/>
    <property type="evidence" value="ECO:0007669"/>
    <property type="project" value="TreeGrafter"/>
</dbReference>
<name>A0A8R1DFX6_CAEJA</name>
<dbReference type="Gene3D" id="2.170.150.10">
    <property type="entry name" value="Metal Binding Protein, Guanine Nucleotide Exchange Factor, Chain A"/>
    <property type="match status" value="1"/>
</dbReference>
<dbReference type="Pfam" id="PF04421">
    <property type="entry name" value="Mss4"/>
    <property type="match status" value="1"/>
</dbReference>
<accession>A0A8R1DFX6</accession>
<dbReference type="GO" id="GO:0015031">
    <property type="term" value="P:protein transport"/>
    <property type="evidence" value="ECO:0007669"/>
    <property type="project" value="UniProtKB-KW"/>
</dbReference>
<evidence type="ECO:0000256" key="4">
    <source>
        <dbReference type="SAM" id="MobiDB-lite"/>
    </source>
</evidence>
<keyword evidence="6" id="KW-1185">Reference proteome</keyword>
<dbReference type="AlphaFoldDB" id="A0A8R1DFX6"/>
<dbReference type="OMA" id="VPLMMQK"/>
<reference evidence="6" key="1">
    <citation type="submission" date="2010-08" db="EMBL/GenBank/DDBJ databases">
        <authorList>
            <consortium name="Caenorhabditis japonica Sequencing Consortium"/>
            <person name="Wilson R.K."/>
        </authorList>
    </citation>
    <scope>NUCLEOTIDE SEQUENCE [LARGE SCALE GENOMIC DNA]</scope>
    <source>
        <strain evidence="6">DF5081</strain>
    </source>
</reference>
<dbReference type="SUPFAM" id="SSF51316">
    <property type="entry name" value="Mss4-like"/>
    <property type="match status" value="1"/>
</dbReference>
<dbReference type="GO" id="GO:0006892">
    <property type="term" value="P:post-Golgi vesicle-mediated transport"/>
    <property type="evidence" value="ECO:0007669"/>
    <property type="project" value="TreeGrafter"/>
</dbReference>
<feature type="region of interest" description="Disordered" evidence="4">
    <location>
        <begin position="1"/>
        <end position="30"/>
    </location>
</feature>
<dbReference type="GO" id="GO:0016020">
    <property type="term" value="C:membrane"/>
    <property type="evidence" value="ECO:0007669"/>
    <property type="project" value="TreeGrafter"/>
</dbReference>
<dbReference type="PROSITE" id="PS51796">
    <property type="entry name" value="MSS4"/>
    <property type="match status" value="1"/>
</dbReference>
<evidence type="ECO:0000256" key="1">
    <source>
        <dbReference type="ARBA" id="ARBA00022448"/>
    </source>
</evidence>
<evidence type="ECO:0000256" key="3">
    <source>
        <dbReference type="ARBA" id="ARBA00022927"/>
    </source>
</evidence>
<dbReference type="FunFam" id="2.170.150.10:FF:000005">
    <property type="entry name" value="Guanine nucleotide exchange factor MSS4"/>
    <property type="match status" value="1"/>
</dbReference>
<dbReference type="InterPro" id="IPR011057">
    <property type="entry name" value="Mss4-like_sf"/>
</dbReference>
<evidence type="ECO:0000313" key="5">
    <source>
        <dbReference type="EnsemblMetazoa" id="CJA00831.1"/>
    </source>
</evidence>
<dbReference type="PANTHER" id="PTHR13276">
    <property type="entry name" value="GUANINE NUCLEOTIDE EXCHANGE FACTOR MSS4"/>
    <property type="match status" value="1"/>
</dbReference>
<proteinExistence type="predicted"/>
<dbReference type="GO" id="GO:0005085">
    <property type="term" value="F:guanyl-nucleotide exchange factor activity"/>
    <property type="evidence" value="ECO:0007669"/>
    <property type="project" value="UniProtKB-KW"/>
</dbReference>
<feature type="compositionally biased region" description="Low complexity" evidence="4">
    <location>
        <begin position="1"/>
        <end position="16"/>
    </location>
</feature>
<keyword evidence="3" id="KW-0653">Protein transport</keyword>
<keyword evidence="2" id="KW-0344">Guanine-nucleotide releasing factor</keyword>
<dbReference type="InterPro" id="IPR007515">
    <property type="entry name" value="Mss4"/>
</dbReference>
<organism evidence="5 6">
    <name type="scientific">Caenorhabditis japonica</name>
    <dbReference type="NCBI Taxonomy" id="281687"/>
    <lineage>
        <taxon>Eukaryota</taxon>
        <taxon>Metazoa</taxon>
        <taxon>Ecdysozoa</taxon>
        <taxon>Nematoda</taxon>
        <taxon>Chromadorea</taxon>
        <taxon>Rhabditida</taxon>
        <taxon>Rhabditina</taxon>
        <taxon>Rhabditomorpha</taxon>
        <taxon>Rhabditoidea</taxon>
        <taxon>Rhabditidae</taxon>
        <taxon>Peloderinae</taxon>
        <taxon>Caenorhabditis</taxon>
    </lineage>
</organism>
<keyword evidence="1" id="KW-0813">Transport</keyword>
<evidence type="ECO:0000256" key="2">
    <source>
        <dbReference type="ARBA" id="ARBA00022658"/>
    </source>
</evidence>
<dbReference type="InterPro" id="IPR011323">
    <property type="entry name" value="Mss4/transl-control_tumour"/>
</dbReference>
<protein>
    <submittedName>
        <fullName evidence="5">Uncharacterized protein</fullName>
    </submittedName>
</protein>
<sequence>MSSSSPSHPSASTTPSPNQPNQSVGLPATEAKTNESTFVCNVCKTVIMLKNMATEWINEERELPLQRQKKGIDSTETEVVQGYFGVKDMFAFENIGFTRSAAGKRFLVCGECEQGPVGFVDSETQMNYVAPSRMDTQ</sequence>
<dbReference type="Proteomes" id="UP000005237">
    <property type="component" value="Unassembled WGS sequence"/>
</dbReference>
<dbReference type="PANTHER" id="PTHR13276:SF0">
    <property type="entry name" value="GUANINE NUCLEOTIDE EXCHANGE FACTOR MSS4"/>
    <property type="match status" value="1"/>
</dbReference>
<dbReference type="GO" id="GO:0007264">
    <property type="term" value="P:small GTPase-mediated signal transduction"/>
    <property type="evidence" value="ECO:0007669"/>
    <property type="project" value="InterPro"/>
</dbReference>
<reference evidence="5" key="2">
    <citation type="submission" date="2022-06" db="UniProtKB">
        <authorList>
            <consortium name="EnsemblMetazoa"/>
        </authorList>
    </citation>
    <scope>IDENTIFICATION</scope>
    <source>
        <strain evidence="5">DF5081</strain>
    </source>
</reference>